<gene>
    <name evidence="1" type="ORF">SAMN04487928_12022</name>
</gene>
<dbReference type="SUPFAM" id="SSF53182">
    <property type="entry name" value="Pyrrolidone carboxyl peptidase (pyroglutamate aminopeptidase)"/>
    <property type="match status" value="1"/>
</dbReference>
<dbReference type="EMBL" id="FOXO01000020">
    <property type="protein sequence ID" value="SFQ13463.1"/>
    <property type="molecule type" value="Genomic_DNA"/>
</dbReference>
<dbReference type="InterPro" id="IPR036440">
    <property type="entry name" value="Peptidase_C15-like_sf"/>
</dbReference>
<dbReference type="Gene3D" id="3.40.630.20">
    <property type="entry name" value="Peptidase C15, pyroglutamyl peptidase I-like"/>
    <property type="match status" value="1"/>
</dbReference>
<keyword evidence="2" id="KW-1185">Reference proteome</keyword>
<organism evidence="1 2">
    <name type="scientific">Butyrivibrio proteoclasticus</name>
    <dbReference type="NCBI Taxonomy" id="43305"/>
    <lineage>
        <taxon>Bacteria</taxon>
        <taxon>Bacillati</taxon>
        <taxon>Bacillota</taxon>
        <taxon>Clostridia</taxon>
        <taxon>Lachnospirales</taxon>
        <taxon>Lachnospiraceae</taxon>
        <taxon>Butyrivibrio</taxon>
    </lineage>
</organism>
<accession>A0A1I5W1C5</accession>
<evidence type="ECO:0000313" key="1">
    <source>
        <dbReference type="EMBL" id="SFQ13463.1"/>
    </source>
</evidence>
<sequence length="238" mass="28027">MTRREAYIGFKGRNNSSSMLVKALSHYNILLTNSFTGLKKDIDLLPADYDVVYFFGVDKNLTESFRIEQCAEKDRSRLLSVIDLKTISERLAATGIRSTISKTPTQYLCNEAYWYLLEKYQGRAVLIHIPTMKNFNNMFEKMTFPEHEYESVQNYLSKLGYCYTTRVYKEVGKYQLGKLYIAPWGDMLKIDEVSTYHKVKDRPFYDEMCDDEKAEIRKYSENMGLEYEFIKFSRFAIN</sequence>
<name>A0A1I5W1C5_9FIRM</name>
<protein>
    <submittedName>
        <fullName evidence="1">Uncharacterized protein</fullName>
    </submittedName>
</protein>
<evidence type="ECO:0000313" key="2">
    <source>
        <dbReference type="Proteomes" id="UP000182624"/>
    </source>
</evidence>
<dbReference type="RefSeq" id="WP_242949400.1">
    <property type="nucleotide sequence ID" value="NZ_FOXO01000020.1"/>
</dbReference>
<reference evidence="2" key="1">
    <citation type="submission" date="2016-10" db="EMBL/GenBank/DDBJ databases">
        <authorList>
            <person name="Varghese N."/>
            <person name="Submissions S."/>
        </authorList>
    </citation>
    <scope>NUCLEOTIDE SEQUENCE [LARGE SCALE GENOMIC DNA]</scope>
    <source>
        <strain evidence="2">P18</strain>
    </source>
</reference>
<proteinExistence type="predicted"/>
<dbReference type="Proteomes" id="UP000182624">
    <property type="component" value="Unassembled WGS sequence"/>
</dbReference>
<dbReference type="AlphaFoldDB" id="A0A1I5W1C5"/>